<dbReference type="AlphaFoldDB" id="A0A3A3GQA2"/>
<dbReference type="Proteomes" id="UP000266177">
    <property type="component" value="Unassembled WGS sequence"/>
</dbReference>
<evidence type="ECO:0000313" key="2">
    <source>
        <dbReference type="Proteomes" id="UP000266177"/>
    </source>
</evidence>
<organism evidence="1 2">
    <name type="scientific">Paenibacillus thiaminolyticus</name>
    <name type="common">Bacillus thiaminolyticus</name>
    <dbReference type="NCBI Taxonomy" id="49283"/>
    <lineage>
        <taxon>Bacteria</taxon>
        <taxon>Bacillati</taxon>
        <taxon>Bacillota</taxon>
        <taxon>Bacilli</taxon>
        <taxon>Bacillales</taxon>
        <taxon>Paenibacillaceae</taxon>
        <taxon>Paenibacillus</taxon>
    </lineage>
</organism>
<evidence type="ECO:0000313" key="1">
    <source>
        <dbReference type="EMBL" id="RJG26721.1"/>
    </source>
</evidence>
<reference evidence="1 2" key="1">
    <citation type="submission" date="2018-09" db="EMBL/GenBank/DDBJ databases">
        <title>Paenibacillus SK2017-BO5.</title>
        <authorList>
            <person name="Piskunova J.V."/>
            <person name="Dubiley S.A."/>
            <person name="Severinov K.V."/>
        </authorList>
    </citation>
    <scope>NUCLEOTIDE SEQUENCE [LARGE SCALE GENOMIC DNA]</scope>
    <source>
        <strain evidence="1 2">BO5</strain>
    </source>
</reference>
<accession>A0A3A3GQA2</accession>
<gene>
    <name evidence="1" type="ORF">DQX05_01425</name>
</gene>
<proteinExistence type="predicted"/>
<protein>
    <submittedName>
        <fullName evidence="1">Uncharacterized protein</fullName>
    </submittedName>
</protein>
<name>A0A3A3GQA2_PANTH</name>
<dbReference type="EMBL" id="QYZD01000001">
    <property type="protein sequence ID" value="RJG26721.1"/>
    <property type="molecule type" value="Genomic_DNA"/>
</dbReference>
<comment type="caution">
    <text evidence="1">The sequence shown here is derived from an EMBL/GenBank/DDBJ whole genome shotgun (WGS) entry which is preliminary data.</text>
</comment>
<sequence length="242" mass="28536">MFNIYELSDEENRLVHIAGERYGEIFFLAKEVVEYSWLFVPSISQRVFVFNAFLTQINKMISLALLSILRHHTVQSQMSLRTALESTILACYALYKPDESEFIQENIDFPGTLLEKRSVKNKAYKWIEKNYKQYSEKIEYSKKTINNLFAHSNLINAFRNVEYGRKANSSVFDMTPELIQKVYISHLTNSFILQIDLIGKVIHDYPLCKLNPDFHEKIDYFYSKNKSHFDKLKQDPDYPKLS</sequence>
<dbReference type="OrthoDB" id="10012116at2"/>
<dbReference type="RefSeq" id="WP_119790234.1">
    <property type="nucleotide sequence ID" value="NZ_QYZD01000001.1"/>
</dbReference>